<gene>
    <name evidence="2" type="ORF">P7K49_008959</name>
</gene>
<organism evidence="2 3">
    <name type="scientific">Saguinus oedipus</name>
    <name type="common">Cotton-top tamarin</name>
    <name type="synonym">Oedipomidas oedipus</name>
    <dbReference type="NCBI Taxonomy" id="9490"/>
    <lineage>
        <taxon>Eukaryota</taxon>
        <taxon>Metazoa</taxon>
        <taxon>Chordata</taxon>
        <taxon>Craniata</taxon>
        <taxon>Vertebrata</taxon>
        <taxon>Euteleostomi</taxon>
        <taxon>Mammalia</taxon>
        <taxon>Eutheria</taxon>
        <taxon>Euarchontoglires</taxon>
        <taxon>Primates</taxon>
        <taxon>Haplorrhini</taxon>
        <taxon>Platyrrhini</taxon>
        <taxon>Cebidae</taxon>
        <taxon>Callitrichinae</taxon>
        <taxon>Saguinus</taxon>
    </lineage>
</organism>
<feature type="compositionally biased region" description="Low complexity" evidence="1">
    <location>
        <begin position="216"/>
        <end position="266"/>
    </location>
</feature>
<protein>
    <recommendedName>
        <fullName evidence="4">Proline-rich protein 18</fullName>
    </recommendedName>
</protein>
<sequence length="521" mass="55498">MERHLGEPRGAWRALRPPLSWHFVRIQQSVVTPAGHSPGPGRATSLASALGISSSCPPGPRAPRLARSRTVGGGSRRVQSREHRVGRSHRPQEEVRSPGLLELPQLDAGGCGGTPGLRGPNARTRLRIQRLRCTMPFPRVPPLLAPAPAPGAQAALQLPRRPCAAGDKKRPPERPEGHLSSSWPSATLKRPPARRGPGWNRTQPPAPLGISPQTSPGRTRAPATCATPRTTGSGHSPARTRTTYAATSAGTGTTAAGTSSGPGAGPDAAARFSLSLTPEAVLVIQRRHLEKQLLARPRRPFPSPSTEPRRLLAPCPRARAAASRRSGPASDPDTTPAAGLGRRAPRPRAPLLTGGLQVPQLSPRSGSLRPMLKVSLLNERHRYDDVEYEEEEAEALDEGLVRKCTEWLRGVESAAASRDRHAVSVLGQGLRGRGLPGRGLRERARPDPTQRLHLPLRLGAVGGDRRLLGPPAPTSRTPVSKPARVGRCRTRPTATPAAQDFLVCIGGIYPRSRLCPTLASP</sequence>
<keyword evidence="3" id="KW-1185">Reference proteome</keyword>
<proteinExistence type="predicted"/>
<feature type="compositionally biased region" description="Basic and acidic residues" evidence="1">
    <location>
        <begin position="79"/>
        <end position="96"/>
    </location>
</feature>
<feature type="region of interest" description="Disordered" evidence="1">
    <location>
        <begin position="463"/>
        <end position="483"/>
    </location>
</feature>
<dbReference type="InterPro" id="IPR031369">
    <property type="entry name" value="PRR18"/>
</dbReference>
<reference evidence="2 3" key="1">
    <citation type="submission" date="2023-05" db="EMBL/GenBank/DDBJ databases">
        <title>B98-5 Cell Line De Novo Hybrid Assembly: An Optical Mapping Approach.</title>
        <authorList>
            <person name="Kananen K."/>
            <person name="Auerbach J.A."/>
            <person name="Kautto E."/>
            <person name="Blachly J.S."/>
        </authorList>
    </citation>
    <scope>NUCLEOTIDE SEQUENCE [LARGE SCALE GENOMIC DNA]</scope>
    <source>
        <strain evidence="2">B95-8</strain>
        <tissue evidence="2">Cell line</tissue>
    </source>
</reference>
<evidence type="ECO:0000256" key="1">
    <source>
        <dbReference type="SAM" id="MobiDB-lite"/>
    </source>
</evidence>
<comment type="caution">
    <text evidence="2">The sequence shown here is derived from an EMBL/GenBank/DDBJ whole genome shotgun (WGS) entry which is preliminary data.</text>
</comment>
<name>A0ABQ9VZ59_SAGOE</name>
<feature type="compositionally biased region" description="Basic and acidic residues" evidence="1">
    <location>
        <begin position="166"/>
        <end position="177"/>
    </location>
</feature>
<evidence type="ECO:0000313" key="3">
    <source>
        <dbReference type="Proteomes" id="UP001266305"/>
    </source>
</evidence>
<evidence type="ECO:0000313" key="2">
    <source>
        <dbReference type="EMBL" id="KAK2114693.1"/>
    </source>
</evidence>
<dbReference type="Proteomes" id="UP001266305">
    <property type="component" value="Unassembled WGS sequence"/>
</dbReference>
<feature type="region of interest" description="Disordered" evidence="1">
    <location>
        <begin position="103"/>
        <end position="122"/>
    </location>
</feature>
<feature type="region of interest" description="Disordered" evidence="1">
    <location>
        <begin position="163"/>
        <end position="266"/>
    </location>
</feature>
<accession>A0ABQ9VZ59</accession>
<feature type="compositionally biased region" description="Low complexity" evidence="1">
    <location>
        <begin position="311"/>
        <end position="342"/>
    </location>
</feature>
<feature type="region of interest" description="Disordered" evidence="1">
    <location>
        <begin position="52"/>
        <end position="97"/>
    </location>
</feature>
<feature type="region of interest" description="Disordered" evidence="1">
    <location>
        <begin position="294"/>
        <end position="367"/>
    </location>
</feature>
<dbReference type="Pfam" id="PF15671">
    <property type="entry name" value="PRR18"/>
    <property type="match status" value="1"/>
</dbReference>
<evidence type="ECO:0008006" key="4">
    <source>
        <dbReference type="Google" id="ProtNLM"/>
    </source>
</evidence>
<dbReference type="EMBL" id="JASSZA010000004">
    <property type="protein sequence ID" value="KAK2114693.1"/>
    <property type="molecule type" value="Genomic_DNA"/>
</dbReference>